<dbReference type="Pfam" id="PF13468">
    <property type="entry name" value="Glyoxalase_3"/>
    <property type="match status" value="1"/>
</dbReference>
<dbReference type="Proteomes" id="UP000186609">
    <property type="component" value="Chromosome"/>
</dbReference>
<gene>
    <name evidence="2" type="ORF">RD110_04760</name>
</gene>
<dbReference type="KEGG" id="rhy:RD110_04760"/>
<dbReference type="STRING" id="1842727.RD110_04760"/>
<evidence type="ECO:0000313" key="3">
    <source>
        <dbReference type="Proteomes" id="UP000186609"/>
    </source>
</evidence>
<dbReference type="RefSeq" id="WP_076197196.1">
    <property type="nucleotide sequence ID" value="NZ_CP019236.1"/>
</dbReference>
<sequence>MPNVPNTASKLDHLVILAASLDEGVAWCEATLGIIPGPGGAHALMGTHNRLVKVASPAFPRAYVEIIAIDPAATPSRGRGLRRWFDMDDPALREKVTQNGPQLVHWVASVPDASNASAAWRMLGLDRGPVLTASRLTQDGLLQWQITVRDDGQRLLDGTLPTLIQWGEIHPADNMPDSGVSLQAFQLQHPQGALLQAALQGVGLSRFEVHTGPAQLVAVLQTPKGRVTLCSSPCAQRPDHQ</sequence>
<proteinExistence type="predicted"/>
<dbReference type="InterPro" id="IPR029068">
    <property type="entry name" value="Glyas_Bleomycin-R_OHBP_Dase"/>
</dbReference>
<keyword evidence="3" id="KW-1185">Reference proteome</keyword>
<feature type="domain" description="Glyoxalase-like" evidence="1">
    <location>
        <begin position="11"/>
        <end position="201"/>
    </location>
</feature>
<dbReference type="AlphaFoldDB" id="A0A1P8JS70"/>
<reference evidence="2 3" key="1">
    <citation type="submission" date="2017-01" db="EMBL/GenBank/DDBJ databases">
        <authorList>
            <person name="Mah S.A."/>
            <person name="Swanson W.J."/>
            <person name="Moy G.W."/>
            <person name="Vacquier V.D."/>
        </authorList>
    </citation>
    <scope>NUCLEOTIDE SEQUENCE [LARGE SCALE GENOMIC DNA]</scope>
    <source>
        <strain evidence="2 3">DCY110</strain>
    </source>
</reference>
<name>A0A1P8JS70_9BURK</name>
<accession>A0A1P8JS70</accession>
<protein>
    <recommendedName>
        <fullName evidence="1">Glyoxalase-like domain-containing protein</fullName>
    </recommendedName>
</protein>
<dbReference type="EMBL" id="CP019236">
    <property type="protein sequence ID" value="APW36602.1"/>
    <property type="molecule type" value="Genomic_DNA"/>
</dbReference>
<dbReference type="Gene3D" id="3.10.180.10">
    <property type="entry name" value="2,3-Dihydroxybiphenyl 1,2-Dioxygenase, domain 1"/>
    <property type="match status" value="1"/>
</dbReference>
<organism evidence="2 3">
    <name type="scientific">Rhodoferax koreensis</name>
    <dbReference type="NCBI Taxonomy" id="1842727"/>
    <lineage>
        <taxon>Bacteria</taxon>
        <taxon>Pseudomonadati</taxon>
        <taxon>Pseudomonadota</taxon>
        <taxon>Betaproteobacteria</taxon>
        <taxon>Burkholderiales</taxon>
        <taxon>Comamonadaceae</taxon>
        <taxon>Rhodoferax</taxon>
    </lineage>
</organism>
<dbReference type="OrthoDB" id="5801364at2"/>
<evidence type="ECO:0000313" key="2">
    <source>
        <dbReference type="EMBL" id="APW36602.1"/>
    </source>
</evidence>
<evidence type="ECO:0000259" key="1">
    <source>
        <dbReference type="Pfam" id="PF13468"/>
    </source>
</evidence>
<dbReference type="InterPro" id="IPR025870">
    <property type="entry name" value="Glyoxalase-like_dom"/>
</dbReference>